<gene>
    <name evidence="1" type="ORF">AKJ63_01985</name>
</gene>
<evidence type="ECO:0000313" key="1">
    <source>
        <dbReference type="EMBL" id="KXA91028.1"/>
    </source>
</evidence>
<dbReference type="Proteomes" id="UP000070195">
    <property type="component" value="Unassembled WGS sequence"/>
</dbReference>
<protein>
    <submittedName>
        <fullName evidence="1">Uncharacterized protein</fullName>
    </submittedName>
</protein>
<organism evidence="1 2">
    <name type="scientific">candidate division MSBL1 archaeon SCGC-AAA259D18</name>
    <dbReference type="NCBI Taxonomy" id="1698262"/>
    <lineage>
        <taxon>Archaea</taxon>
        <taxon>Methanobacteriati</taxon>
        <taxon>Methanobacteriota</taxon>
        <taxon>candidate division MSBL1</taxon>
    </lineage>
</organism>
<keyword evidence="2" id="KW-1185">Reference proteome</keyword>
<dbReference type="EMBL" id="LHXM01000039">
    <property type="protein sequence ID" value="KXA91028.1"/>
    <property type="molecule type" value="Genomic_DNA"/>
</dbReference>
<accession>A0A133UA30</accession>
<evidence type="ECO:0000313" key="2">
    <source>
        <dbReference type="Proteomes" id="UP000070195"/>
    </source>
</evidence>
<name>A0A133UA30_9EURY</name>
<proteinExistence type="predicted"/>
<dbReference type="AlphaFoldDB" id="A0A133UA30"/>
<reference evidence="1 2" key="1">
    <citation type="journal article" date="2016" name="Sci. Rep.">
        <title>Metabolic traits of an uncultured archaeal lineage -MSBL1- from brine pools of the Red Sea.</title>
        <authorList>
            <person name="Mwirichia R."/>
            <person name="Alam I."/>
            <person name="Rashid M."/>
            <person name="Vinu M."/>
            <person name="Ba-Alawi W."/>
            <person name="Anthony Kamau A."/>
            <person name="Kamanda Ngugi D."/>
            <person name="Goker M."/>
            <person name="Klenk H.P."/>
            <person name="Bajic V."/>
            <person name="Stingl U."/>
        </authorList>
    </citation>
    <scope>NUCLEOTIDE SEQUENCE [LARGE SCALE GENOMIC DNA]</scope>
    <source>
        <strain evidence="1">SCGC-AAA259D18</strain>
    </source>
</reference>
<comment type="caution">
    <text evidence="1">The sequence shown here is derived from an EMBL/GenBank/DDBJ whole genome shotgun (WGS) entry which is preliminary data.</text>
</comment>
<sequence>MVKKLLQFRSCFLNFLGNGKKVFLKLLAHQIHGKKEDLTAPFGSTKAVKFSQFQDILRIPIELDLILLLLGS</sequence>